<dbReference type="PROSITE" id="PS01124">
    <property type="entry name" value="HTH_ARAC_FAMILY_2"/>
    <property type="match status" value="1"/>
</dbReference>
<sequence length="313" mass="34778">MRAMTTRDSRSEYEWRMHKVLTHIDDHLDEPLELAALADVAHFSASHFHRLFAAWAGETLGDYIRRRRVEVAALRLATQPHLSVLEAAVSVGFGSGEAFTRAFRAHFGSAPSAWRAAHDGSPPCDDPSRDSNPDQIALHGFTKNGSPLRNPAHEEPPVNVQLITRPPVTIAYLRYTGPFGAPVGAFWATKVAPWICAHDLWSHARYGISHDDPSITAPEHSRYDACVEVPDNFVTDGGFHKTVLPGGRYVSLRFQGLPAEINDAWMRLMRDWLPASGFQFDSRPAFEYYGPGMAFDEKTGAFECDICIPIAPL</sequence>
<reference evidence="6 7" key="2">
    <citation type="journal article" date="2013" name="Genome Announc.">
        <title>Genome of the Root-Associated Plant Growth-Promoting Bacterium Variovorax paradoxus Strain EPS.</title>
        <authorList>
            <person name="Han J.I."/>
            <person name="Spain J.C."/>
            <person name="Leadbetter J.R."/>
            <person name="Ovchinnikova G."/>
            <person name="Goodwin L.A."/>
            <person name="Han C.S."/>
            <person name="Woyke T."/>
            <person name="Davenport K.W."/>
            <person name="Orwin P.M."/>
        </authorList>
    </citation>
    <scope>NUCLEOTIDE SEQUENCE [LARGE SCALE GENOMIC DNA]</scope>
    <source>
        <strain evidence="6 7">EPS</strain>
    </source>
</reference>
<evidence type="ECO:0000256" key="2">
    <source>
        <dbReference type="ARBA" id="ARBA00023125"/>
    </source>
</evidence>
<dbReference type="InterPro" id="IPR018062">
    <property type="entry name" value="HTH_AraC-typ_CS"/>
</dbReference>
<evidence type="ECO:0000313" key="7">
    <source>
        <dbReference type="Proteomes" id="UP000008917"/>
    </source>
</evidence>
<dbReference type="InterPro" id="IPR011256">
    <property type="entry name" value="Reg_factor_effector_dom_sf"/>
</dbReference>
<keyword evidence="3" id="KW-0804">Transcription</keyword>
<keyword evidence="1" id="KW-0805">Transcription regulation</keyword>
<dbReference type="eggNOG" id="COG2207">
    <property type="taxonomic scope" value="Bacteria"/>
</dbReference>
<gene>
    <name evidence="6" type="ordered locus">Varpa_0128</name>
</gene>
<dbReference type="GO" id="GO:0003700">
    <property type="term" value="F:DNA-binding transcription factor activity"/>
    <property type="evidence" value="ECO:0007669"/>
    <property type="project" value="InterPro"/>
</dbReference>
<dbReference type="EMBL" id="CP002417">
    <property type="protein sequence ID" value="ADU34350.1"/>
    <property type="molecule type" value="Genomic_DNA"/>
</dbReference>
<dbReference type="STRING" id="595537.Varpa_0128"/>
<dbReference type="Pfam" id="PF06445">
    <property type="entry name" value="GyrI-like"/>
    <property type="match status" value="1"/>
</dbReference>
<dbReference type="PROSITE" id="PS00041">
    <property type="entry name" value="HTH_ARAC_FAMILY_1"/>
    <property type="match status" value="1"/>
</dbReference>
<evidence type="ECO:0000256" key="4">
    <source>
        <dbReference type="SAM" id="MobiDB-lite"/>
    </source>
</evidence>
<dbReference type="GO" id="GO:0043565">
    <property type="term" value="F:sequence-specific DNA binding"/>
    <property type="evidence" value="ECO:0007669"/>
    <property type="project" value="InterPro"/>
</dbReference>
<dbReference type="InterPro" id="IPR050908">
    <property type="entry name" value="SmbC-like"/>
</dbReference>
<dbReference type="KEGG" id="vpe:Varpa_0128"/>
<evidence type="ECO:0000259" key="5">
    <source>
        <dbReference type="PROSITE" id="PS01124"/>
    </source>
</evidence>
<feature type="region of interest" description="Disordered" evidence="4">
    <location>
        <begin position="114"/>
        <end position="133"/>
    </location>
</feature>
<evidence type="ECO:0000313" key="6">
    <source>
        <dbReference type="EMBL" id="ADU34350.1"/>
    </source>
</evidence>
<dbReference type="PANTHER" id="PTHR40055:SF1">
    <property type="entry name" value="TRANSCRIPTIONAL REGULATOR YGIV-RELATED"/>
    <property type="match status" value="1"/>
</dbReference>
<reference evidence="7" key="1">
    <citation type="submission" date="2010-12" db="EMBL/GenBank/DDBJ databases">
        <title>Complete sequence of Variovorax paradoxus EPS.</title>
        <authorList>
            <consortium name="US DOE Joint Genome Institute"/>
            <person name="Lucas S."/>
            <person name="Copeland A."/>
            <person name="Lapidus A."/>
            <person name="Cheng J.-F."/>
            <person name="Goodwin L."/>
            <person name="Pitluck S."/>
            <person name="Teshima H."/>
            <person name="Detter J.C."/>
            <person name="Han C."/>
            <person name="Tapia R."/>
            <person name="Land M."/>
            <person name="Hauser L."/>
            <person name="Kyrpides N."/>
            <person name="Ivanova N."/>
            <person name="Ovchinnikova G."/>
            <person name="Orwin P."/>
            <person name="Han J.-I.G."/>
            <person name="Woyke T."/>
        </authorList>
    </citation>
    <scope>NUCLEOTIDE SEQUENCE [LARGE SCALE GENOMIC DNA]</scope>
    <source>
        <strain evidence="7">EPS</strain>
    </source>
</reference>
<name>E6UZ21_VARPE</name>
<dbReference type="InterPro" id="IPR009057">
    <property type="entry name" value="Homeodomain-like_sf"/>
</dbReference>
<proteinExistence type="predicted"/>
<evidence type="ECO:0000256" key="1">
    <source>
        <dbReference type="ARBA" id="ARBA00023015"/>
    </source>
</evidence>
<feature type="domain" description="HTH araC/xylS-type" evidence="5">
    <location>
        <begin position="18"/>
        <end position="117"/>
    </location>
</feature>
<keyword evidence="2" id="KW-0238">DNA-binding</keyword>
<dbReference type="InterPro" id="IPR018060">
    <property type="entry name" value="HTH_AraC"/>
</dbReference>
<dbReference type="SMART" id="SM00342">
    <property type="entry name" value="HTH_ARAC"/>
    <property type="match status" value="1"/>
</dbReference>
<dbReference type="SUPFAM" id="SSF55136">
    <property type="entry name" value="Probable bacterial effector-binding domain"/>
    <property type="match status" value="1"/>
</dbReference>
<dbReference type="PANTHER" id="PTHR40055">
    <property type="entry name" value="TRANSCRIPTIONAL REGULATOR YGIV-RELATED"/>
    <property type="match status" value="1"/>
</dbReference>
<evidence type="ECO:0000256" key="3">
    <source>
        <dbReference type="ARBA" id="ARBA00023163"/>
    </source>
</evidence>
<dbReference type="SUPFAM" id="SSF46689">
    <property type="entry name" value="Homeodomain-like"/>
    <property type="match status" value="2"/>
</dbReference>
<dbReference type="Proteomes" id="UP000008917">
    <property type="component" value="Chromosome"/>
</dbReference>
<dbReference type="InterPro" id="IPR029442">
    <property type="entry name" value="GyrI-like"/>
</dbReference>
<dbReference type="SMART" id="SM00871">
    <property type="entry name" value="AraC_E_bind"/>
    <property type="match status" value="1"/>
</dbReference>
<protein>
    <submittedName>
        <fullName evidence="6">Transcriptional regulator, AraC family</fullName>
    </submittedName>
</protein>
<dbReference type="Gene3D" id="3.20.80.10">
    <property type="entry name" value="Regulatory factor, effector binding domain"/>
    <property type="match status" value="1"/>
</dbReference>
<dbReference type="InterPro" id="IPR010499">
    <property type="entry name" value="AraC_E-bd"/>
</dbReference>
<organism evidence="6 7">
    <name type="scientific">Variovorax paradoxus (strain EPS)</name>
    <dbReference type="NCBI Taxonomy" id="595537"/>
    <lineage>
        <taxon>Bacteria</taxon>
        <taxon>Pseudomonadati</taxon>
        <taxon>Pseudomonadota</taxon>
        <taxon>Betaproteobacteria</taxon>
        <taxon>Burkholderiales</taxon>
        <taxon>Comamonadaceae</taxon>
        <taxon>Variovorax</taxon>
    </lineage>
</organism>
<dbReference type="Pfam" id="PF12833">
    <property type="entry name" value="HTH_18"/>
    <property type="match status" value="1"/>
</dbReference>
<dbReference type="AlphaFoldDB" id="E6UZ21"/>
<dbReference type="eggNOG" id="COG3449">
    <property type="taxonomic scope" value="Bacteria"/>
</dbReference>
<accession>E6UZ21</accession>
<dbReference type="Gene3D" id="1.10.10.60">
    <property type="entry name" value="Homeodomain-like"/>
    <property type="match status" value="2"/>
</dbReference>
<dbReference type="HOGENOM" id="CLU_000445_81_1_4"/>